<dbReference type="AlphaFoldDB" id="A0A510NWX2"/>
<organism evidence="2 3">
    <name type="scientific">Talaromyces pinophilus</name>
    <name type="common">Penicillium pinophilum</name>
    <dbReference type="NCBI Taxonomy" id="128442"/>
    <lineage>
        <taxon>Eukaryota</taxon>
        <taxon>Fungi</taxon>
        <taxon>Dikarya</taxon>
        <taxon>Ascomycota</taxon>
        <taxon>Pezizomycotina</taxon>
        <taxon>Eurotiomycetes</taxon>
        <taxon>Eurotiomycetidae</taxon>
        <taxon>Eurotiales</taxon>
        <taxon>Trichocomaceae</taxon>
        <taxon>Talaromyces</taxon>
        <taxon>Talaromyces sect. Talaromyces</taxon>
    </lineage>
</organism>
<sequence length="515" mass="57747">MTSHSFSKFWSTDLTRDSLLSLLDTPTLKSLRLVNRAFAATTSRQLFRDVYITFRSSTFTKPARMAALERIGWNIRSVTFVINHGAEMFLPPLLDPLTGEEVCFVFTPCVRTTTPTSSPTAPASGSTSAAAGERQGVYGTWEMTDLLVKQYPPLFHAAMNVSSFVAALTHMPALRHLKVSCAGQESTHRYRRSVVDYVLSSLRIAIEQAPLPRLEALSLTPIHPGGIQYLCPMAGIGSLPNSCRRWTQIRRLEIHMDTFPFDKGQATDHLKLLHSYLQAFRSLRDFKFRWVGDGHKGPSPLSLATEPALCELAARSQACPKTRHYLHPLKFPYLQYMVLGNAVLDASQVSDFLTEHRHSLLEFDFEQVSLRSGTWDDALAPWRTLSSAEYDAAWGEKQPAEVEVMEVPFVLGPSPEESPATSSPEQHSKRRKKKKKKRHARTTEVAVNNDLFASTAAMLLEEEPVHRGSLNFRTLREGLSNWARSKAMFWGHGHSHSHGSSHDYLHKAVQSPILV</sequence>
<dbReference type="EMBL" id="DF933814">
    <property type="protein sequence ID" value="GAM36759.1"/>
    <property type="molecule type" value="Genomic_DNA"/>
</dbReference>
<evidence type="ECO:0000313" key="3">
    <source>
        <dbReference type="Proteomes" id="UP000053095"/>
    </source>
</evidence>
<evidence type="ECO:0000256" key="1">
    <source>
        <dbReference type="SAM" id="MobiDB-lite"/>
    </source>
</evidence>
<keyword evidence="3" id="KW-1185">Reference proteome</keyword>
<name>A0A510NWX2_TALPI</name>
<protein>
    <recommendedName>
        <fullName evidence="4">F-box domain-containing protein</fullName>
    </recommendedName>
</protein>
<feature type="compositionally biased region" description="Low complexity" evidence="1">
    <location>
        <begin position="413"/>
        <end position="425"/>
    </location>
</feature>
<evidence type="ECO:0000313" key="2">
    <source>
        <dbReference type="EMBL" id="GAM36759.1"/>
    </source>
</evidence>
<proteinExistence type="predicted"/>
<reference evidence="3" key="1">
    <citation type="journal article" date="2015" name="Genome Announc.">
        <title>Draft genome sequence of Talaromyces cellulolyticus strain Y-94, a source of lignocellulosic biomass-degrading enzymes.</title>
        <authorList>
            <person name="Fujii T."/>
            <person name="Koike H."/>
            <person name="Sawayama S."/>
            <person name="Yano S."/>
            <person name="Inoue H."/>
        </authorList>
    </citation>
    <scope>NUCLEOTIDE SEQUENCE [LARGE SCALE GENOMIC DNA]</scope>
    <source>
        <strain evidence="3">Y-94</strain>
    </source>
</reference>
<evidence type="ECO:0008006" key="4">
    <source>
        <dbReference type="Google" id="ProtNLM"/>
    </source>
</evidence>
<accession>A0A510NWX2</accession>
<feature type="region of interest" description="Disordered" evidence="1">
    <location>
        <begin position="411"/>
        <end position="442"/>
    </location>
</feature>
<gene>
    <name evidence="2" type="ORF">TCE0_018r06104</name>
</gene>
<dbReference type="Proteomes" id="UP000053095">
    <property type="component" value="Unassembled WGS sequence"/>
</dbReference>
<feature type="compositionally biased region" description="Basic residues" evidence="1">
    <location>
        <begin position="428"/>
        <end position="440"/>
    </location>
</feature>